<feature type="compositionally biased region" description="Acidic residues" evidence="1">
    <location>
        <begin position="46"/>
        <end position="67"/>
    </location>
</feature>
<protein>
    <submittedName>
        <fullName evidence="3">Uncharacterized protein</fullName>
    </submittedName>
</protein>
<proteinExistence type="predicted"/>
<evidence type="ECO:0000256" key="1">
    <source>
        <dbReference type="SAM" id="MobiDB-lite"/>
    </source>
</evidence>
<evidence type="ECO:0000313" key="2">
    <source>
        <dbReference type="EMBL" id="CAD8932609.1"/>
    </source>
</evidence>
<gene>
    <name evidence="2" type="ORF">CTEN0397_LOCUS3637</name>
    <name evidence="3" type="ORF">CTEN0397_LOCUS3638</name>
</gene>
<accession>A0A6U1PSQ9</accession>
<dbReference type="EMBL" id="HBFW01005653">
    <property type="protein sequence ID" value="CAD8932610.1"/>
    <property type="molecule type" value="Transcribed_RNA"/>
</dbReference>
<evidence type="ECO:0000313" key="3">
    <source>
        <dbReference type="EMBL" id="CAD8932610.1"/>
    </source>
</evidence>
<reference evidence="3" key="1">
    <citation type="submission" date="2021-01" db="EMBL/GenBank/DDBJ databases">
        <authorList>
            <person name="Corre E."/>
            <person name="Pelletier E."/>
            <person name="Niang G."/>
            <person name="Scheremetjew M."/>
            <person name="Finn R."/>
            <person name="Kale V."/>
            <person name="Holt S."/>
            <person name="Cochrane G."/>
            <person name="Meng A."/>
            <person name="Brown T."/>
            <person name="Cohen L."/>
        </authorList>
    </citation>
    <scope>NUCLEOTIDE SEQUENCE</scope>
    <source>
        <strain evidence="3">ECT3854</strain>
    </source>
</reference>
<sequence length="302" mass="33236">MPEPPAVSGYSFYLNVVVVSSNPVKENGSVEGEDETNGDAVPEQPQEGEGEDGVQETPGEGDGEPPLDPEKAQIMDKKQFDKHKLLLDGRAFVDSIGASITKRATAFIAEEKTKKTPDPMKFVQDSANVMNAIGGQIGKNVNKVGSSLSRRAKTFVASKTVVSRAERAVSESIPLVTEEIGVEMSISKRFQQGPVFVLEVDMKGCDLLTLLEKTMGEDKAEHYRKAREGIIALGLAEALQTFDKEILPILRTGLMVKMADIVPEKMKMKKSNADLEIECIALNDHEEAKWLYNFLEFMQQMK</sequence>
<organism evidence="3">
    <name type="scientific">Cyclophora tenuis</name>
    <name type="common">Marine diatom</name>
    <dbReference type="NCBI Taxonomy" id="216820"/>
    <lineage>
        <taxon>Eukaryota</taxon>
        <taxon>Sar</taxon>
        <taxon>Stramenopiles</taxon>
        <taxon>Ochrophyta</taxon>
        <taxon>Bacillariophyta</taxon>
        <taxon>Fragilariophyceae</taxon>
        <taxon>Fragilariophycidae</taxon>
        <taxon>Cyclophorales</taxon>
        <taxon>Cyclophoraceae</taxon>
        <taxon>Cyclophora</taxon>
    </lineage>
</organism>
<name>A0A6U1PSQ9_CYCTE</name>
<dbReference type="AlphaFoldDB" id="A0A6U1PSQ9"/>
<feature type="region of interest" description="Disordered" evidence="1">
    <location>
        <begin position="24"/>
        <end position="70"/>
    </location>
</feature>
<dbReference type="EMBL" id="HBFW01005652">
    <property type="protein sequence ID" value="CAD8932609.1"/>
    <property type="molecule type" value="Transcribed_RNA"/>
</dbReference>